<dbReference type="AlphaFoldDB" id="A0A9N9BFG9"/>
<comment type="caution">
    <text evidence="3">The sequence shown here is derived from an EMBL/GenBank/DDBJ whole genome shotgun (WGS) entry which is preliminary data.</text>
</comment>
<dbReference type="OrthoDB" id="6409159at2759"/>
<reference evidence="3" key="1">
    <citation type="submission" date="2021-06" db="EMBL/GenBank/DDBJ databases">
        <authorList>
            <person name="Kallberg Y."/>
            <person name="Tangrot J."/>
            <person name="Rosling A."/>
        </authorList>
    </citation>
    <scope>NUCLEOTIDE SEQUENCE</scope>
    <source>
        <strain evidence="3">UK204</strain>
    </source>
</reference>
<name>A0A9N9BFG9_9GLOM</name>
<evidence type="ECO:0000256" key="1">
    <source>
        <dbReference type="SAM" id="SignalP"/>
    </source>
</evidence>
<keyword evidence="1" id="KW-0732">Signal</keyword>
<protein>
    <submittedName>
        <fullName evidence="3">7974_t:CDS:1</fullName>
    </submittedName>
</protein>
<keyword evidence="4" id="KW-1185">Reference proteome</keyword>
<dbReference type="Proteomes" id="UP000789570">
    <property type="component" value="Unassembled WGS sequence"/>
</dbReference>
<accession>A0A9N9BFG9</accession>
<dbReference type="InterPro" id="IPR003172">
    <property type="entry name" value="ML_dom"/>
</dbReference>
<feature type="domain" description="MD-2-related lipid-recognition" evidence="2">
    <location>
        <begin position="35"/>
        <end position="117"/>
    </location>
</feature>
<dbReference type="Pfam" id="PF02221">
    <property type="entry name" value="E1_DerP2_DerF2"/>
    <property type="match status" value="1"/>
</dbReference>
<sequence>MNRIITFFFISLILASSFVKSTPLELRKRQEPSSSDYKICDGDYAISLTSMKISPDPLVTGQNITVNMVGKTAAVIEKGAIMRIYHDPKGNFEHELGFCEIFVEPSGFACPVEKGNFDFNGTWLIGKHPDEPKNTETTIYTRATSM</sequence>
<proteinExistence type="predicted"/>
<feature type="chain" id="PRO_5040386615" evidence="1">
    <location>
        <begin position="22"/>
        <end position="146"/>
    </location>
</feature>
<organism evidence="3 4">
    <name type="scientific">Funneliformis caledonium</name>
    <dbReference type="NCBI Taxonomy" id="1117310"/>
    <lineage>
        <taxon>Eukaryota</taxon>
        <taxon>Fungi</taxon>
        <taxon>Fungi incertae sedis</taxon>
        <taxon>Mucoromycota</taxon>
        <taxon>Glomeromycotina</taxon>
        <taxon>Glomeromycetes</taxon>
        <taxon>Glomerales</taxon>
        <taxon>Glomeraceae</taxon>
        <taxon>Funneliformis</taxon>
    </lineage>
</organism>
<gene>
    <name evidence="3" type="ORF">FCALED_LOCUS6650</name>
</gene>
<feature type="signal peptide" evidence="1">
    <location>
        <begin position="1"/>
        <end position="21"/>
    </location>
</feature>
<dbReference type="EMBL" id="CAJVPQ010001623">
    <property type="protein sequence ID" value="CAG8562023.1"/>
    <property type="molecule type" value="Genomic_DNA"/>
</dbReference>
<evidence type="ECO:0000313" key="4">
    <source>
        <dbReference type="Proteomes" id="UP000789570"/>
    </source>
</evidence>
<evidence type="ECO:0000313" key="3">
    <source>
        <dbReference type="EMBL" id="CAG8562023.1"/>
    </source>
</evidence>
<evidence type="ECO:0000259" key="2">
    <source>
        <dbReference type="Pfam" id="PF02221"/>
    </source>
</evidence>